<evidence type="ECO:0000256" key="5">
    <source>
        <dbReference type="PIRSR" id="PIRSR602678-1"/>
    </source>
</evidence>
<comment type="similarity">
    <text evidence="1">Belongs to the GTP cyclohydrolase I type 2/NIF3 family.</text>
</comment>
<dbReference type="AlphaFoldDB" id="A0A1X9SSC1"/>
<evidence type="ECO:0000256" key="1">
    <source>
        <dbReference type="ARBA" id="ARBA00006964"/>
    </source>
</evidence>
<dbReference type="InterPro" id="IPR002678">
    <property type="entry name" value="DUF34/NIF3"/>
</dbReference>
<dbReference type="Gene3D" id="3.40.1390.30">
    <property type="entry name" value="NIF3 (NGG1p interacting factor 3)-like"/>
    <property type="match status" value="2"/>
</dbReference>
<sequence length="241" mass="27375">MKISEIYAMLDSIAPFDLQESWDNSGLIIGSMNDEFDSITLSLDLDSSLIAHAKPRTLFITHHPLIFKGLKSINSSEYPANLIKDMIKKDISLISMHTNYDKVVLNKFVLSEVLGYKNYEQDSEFVFKFEVNKSFEEFVTDIKSKLNLTTIRVVKGCDFIKTAAICTGSGSELIGSFKADCFLSGDFKYHTALQSYENSLSLIDINHFESERYFGESLALNLQKFKVFATITNSINPFEYR</sequence>
<protein>
    <recommendedName>
        <fullName evidence="3">GTP cyclohydrolase 1 type 2 homolog</fullName>
    </recommendedName>
</protein>
<organism evidence="6 7">
    <name type="scientific">Campylobacter devanensis</name>
    <dbReference type="NCBI Taxonomy" id="3161138"/>
    <lineage>
        <taxon>Bacteria</taxon>
        <taxon>Pseudomonadati</taxon>
        <taxon>Campylobacterota</taxon>
        <taxon>Epsilonproteobacteria</taxon>
        <taxon>Campylobacterales</taxon>
        <taxon>Campylobacteraceae</taxon>
        <taxon>Campylobacter</taxon>
    </lineage>
</organism>
<feature type="binding site" evidence="5">
    <location>
        <position position="101"/>
    </location>
    <ligand>
        <name>a divalent metal cation</name>
        <dbReference type="ChEBI" id="CHEBI:60240"/>
        <label>1</label>
    </ligand>
</feature>
<dbReference type="KEGG" id="cdev:CIGN_0822"/>
<evidence type="ECO:0000313" key="7">
    <source>
        <dbReference type="Proteomes" id="UP000194309"/>
    </source>
</evidence>
<keyword evidence="7" id="KW-1185">Reference proteome</keyword>
<dbReference type="FunFam" id="3.40.1390.30:FF:000001">
    <property type="entry name" value="GTP cyclohydrolase 1 type 2"/>
    <property type="match status" value="1"/>
</dbReference>
<evidence type="ECO:0000256" key="3">
    <source>
        <dbReference type="ARBA" id="ARBA00022112"/>
    </source>
</evidence>
<accession>A0A381D914</accession>
<dbReference type="GO" id="GO:0005737">
    <property type="term" value="C:cytoplasm"/>
    <property type="evidence" value="ECO:0007669"/>
    <property type="project" value="TreeGrafter"/>
</dbReference>
<feature type="binding site" evidence="5">
    <location>
        <position position="211"/>
    </location>
    <ligand>
        <name>a divalent metal cation</name>
        <dbReference type="ChEBI" id="CHEBI:60240"/>
        <label>1</label>
    </ligand>
</feature>
<dbReference type="GO" id="GO:0046872">
    <property type="term" value="F:metal ion binding"/>
    <property type="evidence" value="ECO:0007669"/>
    <property type="project" value="UniProtKB-KW"/>
</dbReference>
<feature type="binding site" evidence="5">
    <location>
        <position position="207"/>
    </location>
    <ligand>
        <name>a divalent metal cation</name>
        <dbReference type="ChEBI" id="CHEBI:60240"/>
        <label>1</label>
    </ligand>
</feature>
<reference evidence="6 7" key="1">
    <citation type="journal article" date="2017" name="Genome Biol. Evol.">
        <title>Comparative Genomic Analysis Identifies a Campylobacter Clade Deficient in Selenium Metabolism.</title>
        <authorList>
            <person name="Miller W.G."/>
            <person name="Yee E."/>
            <person name="Lopes B.S."/>
            <person name="Chapman M.H."/>
            <person name="Huynh S."/>
            <person name="Bono J.L."/>
            <person name="Parker C.T."/>
            <person name="Strachan N.J.C."/>
            <person name="Forbes K.J."/>
        </authorList>
    </citation>
    <scope>NUCLEOTIDE SEQUENCE [LARGE SCALE GENOMIC DNA]</scope>
    <source>
        <strain evidence="6 7">NCTC 13003</strain>
    </source>
</reference>
<dbReference type="OrthoDB" id="9792792at2"/>
<dbReference type="PANTHER" id="PTHR13799">
    <property type="entry name" value="NGG1 INTERACTING FACTOR 3"/>
    <property type="match status" value="1"/>
</dbReference>
<evidence type="ECO:0000256" key="4">
    <source>
        <dbReference type="ARBA" id="ARBA00022723"/>
    </source>
</evidence>
<dbReference type="InterPro" id="IPR036069">
    <property type="entry name" value="DUF34/NIF3_sf"/>
</dbReference>
<keyword evidence="4 5" id="KW-0479">Metal-binding</keyword>
<proteinExistence type="inferred from homology"/>
<dbReference type="EMBL" id="CP018788">
    <property type="protein sequence ID" value="ARQ99110.1"/>
    <property type="molecule type" value="Genomic_DNA"/>
</dbReference>
<dbReference type="Proteomes" id="UP000194309">
    <property type="component" value="Chromosome"/>
</dbReference>
<comment type="subunit">
    <text evidence="2">Homohexamer.</text>
</comment>
<name>A0A1X9SSC1_9BACT</name>
<evidence type="ECO:0000256" key="2">
    <source>
        <dbReference type="ARBA" id="ARBA00011643"/>
    </source>
</evidence>
<feature type="binding site" evidence="5">
    <location>
        <position position="63"/>
    </location>
    <ligand>
        <name>a divalent metal cation</name>
        <dbReference type="ChEBI" id="CHEBI:60240"/>
        <label>1</label>
    </ligand>
</feature>
<dbReference type="Pfam" id="PF01784">
    <property type="entry name" value="DUF34_NIF3"/>
    <property type="match status" value="1"/>
</dbReference>
<accession>A0A1X9SSC1</accession>
<gene>
    <name evidence="6" type="ORF">CIGN_0822</name>
</gene>
<dbReference type="NCBIfam" id="TIGR00486">
    <property type="entry name" value="YbgI_SA1388"/>
    <property type="match status" value="1"/>
</dbReference>
<dbReference type="STRING" id="1660064.CIGN_0822"/>
<dbReference type="SUPFAM" id="SSF102705">
    <property type="entry name" value="NIF3 (NGG1p interacting factor 3)-like"/>
    <property type="match status" value="1"/>
</dbReference>
<feature type="binding site" evidence="5">
    <location>
        <position position="62"/>
    </location>
    <ligand>
        <name>a divalent metal cation</name>
        <dbReference type="ChEBI" id="CHEBI:60240"/>
        <label>1</label>
    </ligand>
</feature>
<evidence type="ECO:0000313" key="6">
    <source>
        <dbReference type="EMBL" id="ARQ99110.1"/>
    </source>
</evidence>
<dbReference type="PANTHER" id="PTHR13799:SF14">
    <property type="entry name" value="GTP CYCLOHYDROLASE 1 TYPE 2 HOMOLOG"/>
    <property type="match status" value="1"/>
</dbReference>